<dbReference type="EMBL" id="ML211848">
    <property type="protein sequence ID" value="TFK80102.1"/>
    <property type="molecule type" value="Genomic_DNA"/>
</dbReference>
<evidence type="ECO:0000259" key="2">
    <source>
        <dbReference type="Pfam" id="PF18803"/>
    </source>
</evidence>
<sequence>MTLVHGQGIHPYAVRFCYCTDKETGCLTPEPVQLIKFGLWPSSWDIPHTAYTLSMMREHHVLSLQSQISSHDFFTYLRRLTDNVCPDTVTDRYREFMTAEREFAFIRSTKRTAMAPQQGLPPGALATLCPACPQPGMNMDPAYEKTGRPPGEQYLDALFYTADGNFQQSQKLKPADPNDEPLTLGAAFYAHEHDFAYYQANRGKEKKEPTSCHKFGAMGYGRYGGRVSGMVGLSCARHMFALPNSVVDLNVGEGYAYVDYSHMSGLQRWMQVLLHVSAYDINCQYRINFATRMKTFREKFTGKLSSITQTYFPPTILGIGKFHLPAHVPSCRFKFSFNWLPGVGMTDGEALERIWSFLNALAARAKEMTSGHRHDFLNDVFNDMNIRRLSFPARDLSKRYLQACTQSAEVDARVAKLEAGLEPESLAEWKKHEQEWLAAVVDTEKHKKLDNPYELKMDRGPTTKELLVEVEKTRSRTAGNADQLGILEAIYEGAELQSLREDLLDAIEDDDGTEDTRAVLETAKAEFLTRMREWTSAFNAYIQPALDSAAREVVELHEEAAAPPAPLPASFPMRETSRGQKQVAGREARANLGLPPLRDRRKKSDLWQEIFAVSIPLPSSFHELVLERPAVASLVSWEKKVRAGQANDALSDLRTNLVTAEMLKIKKLDATGKASTTRMGKKIRRQNDQVVAAADDYRRARLALIALGMQEDDPLFRPLRKTDVVGFTMSTATQQLGESRKAVSWIWEDFSFADRPDDTDHEEFFEEVKRVHWFRSSALRARWKEEVRLLAEEMRRCVRFFAFYRQTWNARALVHDMVGDPAEAAYSRKQSDRYVRLLRTCRTHFKKTTLGIVSIQSVWDRCHADSVHSVRAFGKMRSGRRSGHNSSRMRRGLETCW</sequence>
<feature type="region of interest" description="Disordered" evidence="1">
    <location>
        <begin position="878"/>
        <end position="897"/>
    </location>
</feature>
<proteinExistence type="predicted"/>
<evidence type="ECO:0000256" key="1">
    <source>
        <dbReference type="SAM" id="MobiDB-lite"/>
    </source>
</evidence>
<dbReference type="Pfam" id="PF18758">
    <property type="entry name" value="KDZ"/>
    <property type="match status" value="1"/>
</dbReference>
<dbReference type="InterPro" id="IPR041457">
    <property type="entry name" value="CxC2_KDZ-assoc"/>
</dbReference>
<reference evidence="3 4" key="1">
    <citation type="journal article" date="2019" name="Nat. Ecol. Evol.">
        <title>Megaphylogeny resolves global patterns of mushroom evolution.</title>
        <authorList>
            <person name="Varga T."/>
            <person name="Krizsan K."/>
            <person name="Foldi C."/>
            <person name="Dima B."/>
            <person name="Sanchez-Garcia M."/>
            <person name="Sanchez-Ramirez S."/>
            <person name="Szollosi G.J."/>
            <person name="Szarkandi J.G."/>
            <person name="Papp V."/>
            <person name="Albert L."/>
            <person name="Andreopoulos W."/>
            <person name="Angelini C."/>
            <person name="Antonin V."/>
            <person name="Barry K.W."/>
            <person name="Bougher N.L."/>
            <person name="Buchanan P."/>
            <person name="Buyck B."/>
            <person name="Bense V."/>
            <person name="Catcheside P."/>
            <person name="Chovatia M."/>
            <person name="Cooper J."/>
            <person name="Damon W."/>
            <person name="Desjardin D."/>
            <person name="Finy P."/>
            <person name="Geml J."/>
            <person name="Haridas S."/>
            <person name="Hughes K."/>
            <person name="Justo A."/>
            <person name="Karasinski D."/>
            <person name="Kautmanova I."/>
            <person name="Kiss B."/>
            <person name="Kocsube S."/>
            <person name="Kotiranta H."/>
            <person name="LaButti K.M."/>
            <person name="Lechner B.E."/>
            <person name="Liimatainen K."/>
            <person name="Lipzen A."/>
            <person name="Lukacs Z."/>
            <person name="Mihaltcheva S."/>
            <person name="Morgado L.N."/>
            <person name="Niskanen T."/>
            <person name="Noordeloos M.E."/>
            <person name="Ohm R.A."/>
            <person name="Ortiz-Santana B."/>
            <person name="Ovrebo C."/>
            <person name="Racz N."/>
            <person name="Riley R."/>
            <person name="Savchenko A."/>
            <person name="Shiryaev A."/>
            <person name="Soop K."/>
            <person name="Spirin V."/>
            <person name="Szebenyi C."/>
            <person name="Tomsovsky M."/>
            <person name="Tulloss R.E."/>
            <person name="Uehling J."/>
            <person name="Grigoriev I.V."/>
            <person name="Vagvolgyi C."/>
            <person name="Papp T."/>
            <person name="Martin F.M."/>
            <person name="Miettinen O."/>
            <person name="Hibbett D.S."/>
            <person name="Nagy L.G."/>
        </authorList>
    </citation>
    <scope>NUCLEOTIDE SEQUENCE [LARGE SCALE GENOMIC DNA]</scope>
    <source>
        <strain evidence="3 4">HHB13444</strain>
    </source>
</reference>
<feature type="domain" description="CxC2-like cysteine cluster KDZ transposase-associated" evidence="2">
    <location>
        <begin position="1"/>
        <end position="84"/>
    </location>
</feature>
<feature type="compositionally biased region" description="Basic residues" evidence="1">
    <location>
        <begin position="878"/>
        <end position="890"/>
    </location>
</feature>
<dbReference type="AlphaFoldDB" id="A0A5C3NSW2"/>
<accession>A0A5C3NSW2</accession>
<dbReference type="Pfam" id="PF18803">
    <property type="entry name" value="CxC2"/>
    <property type="match status" value="1"/>
</dbReference>
<dbReference type="PANTHER" id="PTHR33096">
    <property type="entry name" value="CXC2 DOMAIN-CONTAINING PROTEIN"/>
    <property type="match status" value="1"/>
</dbReference>
<evidence type="ECO:0000313" key="4">
    <source>
        <dbReference type="Proteomes" id="UP000308197"/>
    </source>
</evidence>
<gene>
    <name evidence="3" type="ORF">K466DRAFT_504468</name>
</gene>
<dbReference type="InParanoid" id="A0A5C3NSW2"/>
<dbReference type="InterPro" id="IPR040521">
    <property type="entry name" value="KDZ"/>
</dbReference>
<name>A0A5C3NSW2_9APHY</name>
<dbReference type="PANTHER" id="PTHR33096:SF1">
    <property type="entry name" value="CXC1-LIKE CYSTEINE CLUSTER ASSOCIATED WITH KDZ TRANSPOSASES DOMAIN-CONTAINING PROTEIN"/>
    <property type="match status" value="1"/>
</dbReference>
<organism evidence="3 4">
    <name type="scientific">Polyporus arcularius HHB13444</name>
    <dbReference type="NCBI Taxonomy" id="1314778"/>
    <lineage>
        <taxon>Eukaryota</taxon>
        <taxon>Fungi</taxon>
        <taxon>Dikarya</taxon>
        <taxon>Basidiomycota</taxon>
        <taxon>Agaricomycotina</taxon>
        <taxon>Agaricomycetes</taxon>
        <taxon>Polyporales</taxon>
        <taxon>Polyporaceae</taxon>
        <taxon>Polyporus</taxon>
    </lineage>
</organism>
<protein>
    <recommendedName>
        <fullName evidence="2">CxC2-like cysteine cluster KDZ transposase-associated domain-containing protein</fullName>
    </recommendedName>
</protein>
<dbReference type="Proteomes" id="UP000308197">
    <property type="component" value="Unassembled WGS sequence"/>
</dbReference>
<keyword evidence="4" id="KW-1185">Reference proteome</keyword>
<evidence type="ECO:0000313" key="3">
    <source>
        <dbReference type="EMBL" id="TFK80102.1"/>
    </source>
</evidence>